<keyword evidence="2" id="KW-0677">Repeat</keyword>
<dbReference type="SUPFAM" id="SSF51004">
    <property type="entry name" value="C-terminal (heme d1) domain of cytochrome cd1-nitrite reductase"/>
    <property type="match status" value="1"/>
</dbReference>
<evidence type="ECO:0000259" key="5">
    <source>
        <dbReference type="SMART" id="SM00382"/>
    </source>
</evidence>
<dbReference type="Pfam" id="PF00400">
    <property type="entry name" value="WD40"/>
    <property type="match status" value="1"/>
</dbReference>
<dbReference type="PROSITE" id="PS50294">
    <property type="entry name" value="WD_REPEATS_REGION"/>
    <property type="match status" value="1"/>
</dbReference>
<dbReference type="SMART" id="SM00320">
    <property type="entry name" value="WD40"/>
    <property type="match status" value="4"/>
</dbReference>
<evidence type="ECO:0000313" key="7">
    <source>
        <dbReference type="Proteomes" id="UP000828390"/>
    </source>
</evidence>
<dbReference type="Gene3D" id="3.40.50.300">
    <property type="entry name" value="P-loop containing nucleotide triphosphate hydrolases"/>
    <property type="match status" value="1"/>
</dbReference>
<organism evidence="6 7">
    <name type="scientific">Dreissena polymorpha</name>
    <name type="common">Zebra mussel</name>
    <name type="synonym">Mytilus polymorpha</name>
    <dbReference type="NCBI Taxonomy" id="45954"/>
    <lineage>
        <taxon>Eukaryota</taxon>
        <taxon>Metazoa</taxon>
        <taxon>Spiralia</taxon>
        <taxon>Lophotrochozoa</taxon>
        <taxon>Mollusca</taxon>
        <taxon>Bivalvia</taxon>
        <taxon>Autobranchia</taxon>
        <taxon>Heteroconchia</taxon>
        <taxon>Euheterodonta</taxon>
        <taxon>Imparidentia</taxon>
        <taxon>Neoheterodontei</taxon>
        <taxon>Myida</taxon>
        <taxon>Dreissenoidea</taxon>
        <taxon>Dreissenidae</taxon>
        <taxon>Dreissena</taxon>
    </lineage>
</organism>
<dbReference type="PANTHER" id="PTHR19871:SF14">
    <property type="entry name" value="DUF4062 DOMAIN-CONTAINING PROTEIN"/>
    <property type="match status" value="1"/>
</dbReference>
<keyword evidence="1 3" id="KW-0853">WD repeat</keyword>
<dbReference type="Gene3D" id="2.130.10.10">
    <property type="entry name" value="YVTN repeat-like/Quinoprotein amine dehydrogenase"/>
    <property type="match status" value="4"/>
</dbReference>
<dbReference type="Proteomes" id="UP000828390">
    <property type="component" value="Unassembled WGS sequence"/>
</dbReference>
<reference evidence="6" key="1">
    <citation type="journal article" date="2019" name="bioRxiv">
        <title>The Genome of the Zebra Mussel, Dreissena polymorpha: A Resource for Invasive Species Research.</title>
        <authorList>
            <person name="McCartney M.A."/>
            <person name="Auch B."/>
            <person name="Kono T."/>
            <person name="Mallez S."/>
            <person name="Zhang Y."/>
            <person name="Obille A."/>
            <person name="Becker A."/>
            <person name="Abrahante J.E."/>
            <person name="Garbe J."/>
            <person name="Badalamenti J.P."/>
            <person name="Herman A."/>
            <person name="Mangelson H."/>
            <person name="Liachko I."/>
            <person name="Sullivan S."/>
            <person name="Sone E.D."/>
            <person name="Koren S."/>
            <person name="Silverstein K.A.T."/>
            <person name="Beckman K.B."/>
            <person name="Gohl D.M."/>
        </authorList>
    </citation>
    <scope>NUCLEOTIDE SEQUENCE</scope>
    <source>
        <strain evidence="6">Duluth1</strain>
        <tissue evidence="6">Whole animal</tissue>
    </source>
</reference>
<dbReference type="PROSITE" id="PS50082">
    <property type="entry name" value="WD_REPEATS_2"/>
    <property type="match status" value="1"/>
</dbReference>
<dbReference type="InterPro" id="IPR001680">
    <property type="entry name" value="WD40_rpt"/>
</dbReference>
<accession>A0A9D4N5W6</accession>
<comment type="caution">
    <text evidence="6">The sequence shown here is derived from an EMBL/GenBank/DDBJ whole genome shotgun (WGS) entry which is preliminary data.</text>
</comment>
<dbReference type="InterPro" id="IPR003593">
    <property type="entry name" value="AAA+_ATPase"/>
</dbReference>
<feature type="region of interest" description="Disordered" evidence="4">
    <location>
        <begin position="1558"/>
        <end position="1583"/>
    </location>
</feature>
<dbReference type="SMART" id="SM00382">
    <property type="entry name" value="AAA"/>
    <property type="match status" value="1"/>
</dbReference>
<feature type="repeat" description="WD" evidence="3">
    <location>
        <begin position="846"/>
        <end position="887"/>
    </location>
</feature>
<dbReference type="InterPro" id="IPR057588">
    <property type="entry name" value="NWD1/2-like_WH"/>
</dbReference>
<feature type="domain" description="AAA+ ATPase" evidence="5">
    <location>
        <begin position="333"/>
        <end position="490"/>
    </location>
</feature>
<dbReference type="Pfam" id="PF13191">
    <property type="entry name" value="AAA_16"/>
    <property type="match status" value="1"/>
</dbReference>
<name>A0A9D4N5W6_DREPO</name>
<keyword evidence="7" id="KW-1185">Reference proteome</keyword>
<dbReference type="InterPro" id="IPR041664">
    <property type="entry name" value="AAA_16"/>
</dbReference>
<dbReference type="SUPFAM" id="SSF50998">
    <property type="entry name" value="Quinoprotein alcohol dehydrogenase-like"/>
    <property type="match status" value="1"/>
</dbReference>
<dbReference type="Gene3D" id="1.25.40.370">
    <property type="match status" value="1"/>
</dbReference>
<evidence type="ECO:0000313" key="6">
    <source>
        <dbReference type="EMBL" id="KAH3887307.1"/>
    </source>
</evidence>
<evidence type="ECO:0000256" key="3">
    <source>
        <dbReference type="PROSITE-ProRule" id="PRU00221"/>
    </source>
</evidence>
<evidence type="ECO:0000256" key="4">
    <source>
        <dbReference type="SAM" id="MobiDB-lite"/>
    </source>
</evidence>
<proteinExistence type="predicted"/>
<evidence type="ECO:0000256" key="2">
    <source>
        <dbReference type="ARBA" id="ARBA00022737"/>
    </source>
</evidence>
<dbReference type="InterPro" id="IPR052752">
    <property type="entry name" value="NACHT-WD_repeat"/>
</dbReference>
<dbReference type="InterPro" id="IPR011047">
    <property type="entry name" value="Quinoprotein_ADH-like_sf"/>
</dbReference>
<dbReference type="SUPFAM" id="SSF52540">
    <property type="entry name" value="P-loop containing nucleoside triphosphate hydrolases"/>
    <property type="match status" value="1"/>
</dbReference>
<gene>
    <name evidence="6" type="ORF">DPMN_011322</name>
</gene>
<dbReference type="InterPro" id="IPR027417">
    <property type="entry name" value="P-loop_NTPase"/>
</dbReference>
<dbReference type="InterPro" id="IPR015943">
    <property type="entry name" value="WD40/YVTN_repeat-like_dom_sf"/>
</dbReference>
<evidence type="ECO:0000256" key="1">
    <source>
        <dbReference type="ARBA" id="ARBA00022574"/>
    </source>
</evidence>
<dbReference type="PANTHER" id="PTHR19871">
    <property type="entry name" value="BETA TRANSDUCIN-RELATED PROTEIN"/>
    <property type="match status" value="1"/>
</dbReference>
<dbReference type="EMBL" id="JAIWYP010000001">
    <property type="protein sequence ID" value="KAH3887307.1"/>
    <property type="molecule type" value="Genomic_DNA"/>
</dbReference>
<reference evidence="6" key="2">
    <citation type="submission" date="2020-11" db="EMBL/GenBank/DDBJ databases">
        <authorList>
            <person name="McCartney M.A."/>
            <person name="Auch B."/>
            <person name="Kono T."/>
            <person name="Mallez S."/>
            <person name="Becker A."/>
            <person name="Gohl D.M."/>
            <person name="Silverstein K.A.T."/>
            <person name="Koren S."/>
            <person name="Bechman K.B."/>
            <person name="Herman A."/>
            <person name="Abrahante J.E."/>
            <person name="Garbe J."/>
        </authorList>
    </citation>
    <scope>NUCLEOTIDE SEQUENCE</scope>
    <source>
        <strain evidence="6">Duluth1</strain>
        <tissue evidence="6">Whole animal</tissue>
    </source>
</reference>
<protein>
    <recommendedName>
        <fullName evidence="5">AAA+ ATPase domain-containing protein</fullName>
    </recommendedName>
</protein>
<dbReference type="InterPro" id="IPR011048">
    <property type="entry name" value="Haem_d1_sf"/>
</dbReference>
<sequence>MRFGYPVLKAWCQQLGYDFQVVDMRWGIRDQATDDHMGTEICLKELRMCQKLSTGPNFVSLMSHKYGYTDFPRCIDAREFETIMDEIKSTETTALFNKWYRKDLNAEPPVYVAFPISTHLPDFISNDKEKKDAAKKAWWGEMETLQRTLEEVAQRVFDAETAHKFIRSITETEVHAGLLTAADPPAQCLWLRRTLNGIETQDNSYLLSRFQECGDNSSEEKVQKVRKMHADLTRSMQAKLNDSVLSYTVDWDPEKGINPELESHRNYLKQMTEDFVSRMRDVISLAITRHRQIDDPLVEEVVEHAQFCQKKCDSFHGREDLRKYIGDYVAGMSNEPLVLHGDSGSGKTSVLAMAARSSAAWARKNAVVVVRFIGTTPSSSNLMGLLASITQQIRRAYHVDQNVSMDLRQLVDEFALSLFLPTVERPLVLILDSLDMLDPSHNARQLQWLPIRLRPNVKVILSTLTDAQFESFPILSSIIRTKENIIKVPTLTQADFEEIVDGWLKKRRRNLTADQKKMLMHMCLKCPSPLFLKLTFDKACTWTSFAAQSATVLEASIRTCIDGLFQRLEDMHGQIFVSRALGYLTISRSGLTETELEDVLSCDDDVLNDVYMYWTPPIRRLPPMLLLRLRDDLKHYLVDRCADHVKVVSWYHRQFIEAAENRYLSNVATNKKLHAALAEFFAGTWAGREKEYVTPKNEKGSADRHVTSQPNKFGTTYNMRKLANLPYHRSMAGQLQLLKEETLCNFEFLVDKLKATNLWQIMDDFALARRLFTDDEALANIDDVLRLSQVALFDDANQLIPQILGRLKPNKSNEAFLAKCRGCPVPFLLPDKLILTQPGGQLIHSMAGHKGDISSLDLSVDSKTALTCSDDGSVRLWSTESGQQLRVYDGLGKVSRARFCCRDQYFLIDQANKLTLRNAITGEKVFDLNSVTDDYPSCLCGENQSVLVVFRVGGVMALDLTDQSTLFTFECFDAPAEDGMRFEHPSIAAGSRNYAAVTTKDQVYFAVVDIKKKTCSELFRGFEPFKDEDVGEEIQYEVDEMTFTADEKHLVYSNVFSNDIVFFDFRLKKKVQIVRGNPDYYTRSLKCSNDSKVMYFVKSTFVTFFDLKTSNHSDELEHTVDVTRACTNDMRTVVTSAEDSNVRVWDRSRKAQTISQTPAIEANRIRMLHSLPNPRYVLGFGFKSRANDSQFLFVYDLEKHRPVRQRELDSSILHMEVLSDSEALIVHDVVQKIKVLKIDTLKVTREFQGYLPSRKYKFKLNKKRNEVVCLSGGRHAVKVYEISTGHVTAMLQTGTQDKLDGISTCSPGDRLVAWSEDSGRLFVFDLARRKLQKTIESRHTAMLDEEGVLLHPSGNHVVFKVEGLPPQDKYEQAEIYLEVWDTNKGSLVTSLVDVEYHNRYSSSKDRTGSSCAVDMFEFLDDSRLLSTHDDFILRVFNIQSGNLLHRVFGHRTAVEIVYSSEAPYVLTYGSWTEEMTLRLWDKKTFSEIASYTLDRTVNNLGYSSDCRRILGTIGKPAEVVTWSLHNFPGRTSEEKASYEELFHGQDAGGFLELVGDDDQVILDPSDPDQDMEENTSDDDDDFV</sequence>
<dbReference type="Pfam" id="PF25469">
    <property type="entry name" value="WHD_NWD1"/>
    <property type="match status" value="1"/>
</dbReference>